<dbReference type="Proteomes" id="UP001221413">
    <property type="component" value="Unassembled WGS sequence"/>
</dbReference>
<dbReference type="SUPFAM" id="SSF49899">
    <property type="entry name" value="Concanavalin A-like lectins/glucanases"/>
    <property type="match status" value="1"/>
</dbReference>
<dbReference type="PANTHER" id="PTHR10963:SF68">
    <property type="entry name" value="GLYCOSIDASE CRH1-RELATED"/>
    <property type="match status" value="1"/>
</dbReference>
<feature type="compositionally biased region" description="Low complexity" evidence="1">
    <location>
        <begin position="277"/>
        <end position="330"/>
    </location>
</feature>
<dbReference type="InterPro" id="IPR050546">
    <property type="entry name" value="Glycosyl_Hydrlase_16"/>
</dbReference>
<dbReference type="GO" id="GO:0005975">
    <property type="term" value="P:carbohydrate metabolic process"/>
    <property type="evidence" value="ECO:0007669"/>
    <property type="project" value="InterPro"/>
</dbReference>
<feature type="signal peptide" evidence="2">
    <location>
        <begin position="1"/>
        <end position="20"/>
    </location>
</feature>
<dbReference type="InterPro" id="IPR000757">
    <property type="entry name" value="Beta-glucanase-like"/>
</dbReference>
<protein>
    <submittedName>
        <fullName evidence="4">Beta-glucanase</fullName>
    </submittedName>
</protein>
<feature type="compositionally biased region" description="Low complexity" evidence="1">
    <location>
        <begin position="452"/>
        <end position="467"/>
    </location>
</feature>
<evidence type="ECO:0000256" key="1">
    <source>
        <dbReference type="SAM" id="MobiDB-lite"/>
    </source>
</evidence>
<dbReference type="GO" id="GO:0031505">
    <property type="term" value="P:fungal-type cell wall organization"/>
    <property type="evidence" value="ECO:0007669"/>
    <property type="project" value="TreeGrafter"/>
</dbReference>
<dbReference type="PANTHER" id="PTHR10963">
    <property type="entry name" value="GLYCOSYL HYDROLASE-RELATED"/>
    <property type="match status" value="1"/>
</dbReference>
<dbReference type="GO" id="GO:0009277">
    <property type="term" value="C:fungal-type cell wall"/>
    <property type="evidence" value="ECO:0007669"/>
    <property type="project" value="TreeGrafter"/>
</dbReference>
<dbReference type="Gene3D" id="2.60.120.200">
    <property type="match status" value="1"/>
</dbReference>
<dbReference type="AlphaFoldDB" id="A0AAD6J3F2"/>
<feature type="region of interest" description="Disordered" evidence="1">
    <location>
        <begin position="261"/>
        <end position="413"/>
    </location>
</feature>
<feature type="chain" id="PRO_5042087124" evidence="2">
    <location>
        <begin position="21"/>
        <end position="539"/>
    </location>
</feature>
<feature type="compositionally biased region" description="Gly residues" evidence="1">
    <location>
        <begin position="438"/>
        <end position="451"/>
    </location>
</feature>
<gene>
    <name evidence="4" type="ORF">Dda_2303</name>
</gene>
<dbReference type="GO" id="GO:0016757">
    <property type="term" value="F:glycosyltransferase activity"/>
    <property type="evidence" value="ECO:0007669"/>
    <property type="project" value="TreeGrafter"/>
</dbReference>
<keyword evidence="2" id="KW-0732">Signal</keyword>
<accession>A0AAD6J3F2</accession>
<dbReference type="EMBL" id="JAQGDS010000002">
    <property type="protein sequence ID" value="KAJ6263733.1"/>
    <property type="molecule type" value="Genomic_DNA"/>
</dbReference>
<feature type="compositionally biased region" description="Polar residues" evidence="1">
    <location>
        <begin position="331"/>
        <end position="342"/>
    </location>
</feature>
<organism evidence="4 5">
    <name type="scientific">Drechslerella dactyloides</name>
    <name type="common">Nematode-trapping fungus</name>
    <name type="synonym">Arthrobotrys dactyloides</name>
    <dbReference type="NCBI Taxonomy" id="74499"/>
    <lineage>
        <taxon>Eukaryota</taxon>
        <taxon>Fungi</taxon>
        <taxon>Dikarya</taxon>
        <taxon>Ascomycota</taxon>
        <taxon>Pezizomycotina</taxon>
        <taxon>Orbiliomycetes</taxon>
        <taxon>Orbiliales</taxon>
        <taxon>Orbiliaceae</taxon>
        <taxon>Drechslerella</taxon>
    </lineage>
</organism>
<feature type="compositionally biased region" description="Low complexity" evidence="1">
    <location>
        <begin position="343"/>
        <end position="413"/>
    </location>
</feature>
<evidence type="ECO:0000313" key="5">
    <source>
        <dbReference type="Proteomes" id="UP001221413"/>
    </source>
</evidence>
<evidence type="ECO:0000256" key="2">
    <source>
        <dbReference type="SAM" id="SignalP"/>
    </source>
</evidence>
<evidence type="ECO:0000313" key="4">
    <source>
        <dbReference type="EMBL" id="KAJ6263733.1"/>
    </source>
</evidence>
<name>A0AAD6J3F2_DREDA</name>
<dbReference type="CDD" id="cd02183">
    <property type="entry name" value="GH16_fungal_CRH1_transglycosylase"/>
    <property type="match status" value="1"/>
</dbReference>
<dbReference type="PROSITE" id="PS51762">
    <property type="entry name" value="GH16_2"/>
    <property type="match status" value="1"/>
</dbReference>
<reference evidence="4" key="1">
    <citation type="submission" date="2023-01" db="EMBL/GenBank/DDBJ databases">
        <title>The chitinases involved in constricting ring structure development in the nematode-trapping fungus Drechslerella dactyloides.</title>
        <authorList>
            <person name="Wang R."/>
            <person name="Zhang L."/>
            <person name="Tang P."/>
            <person name="Li S."/>
            <person name="Liang L."/>
        </authorList>
    </citation>
    <scope>NUCLEOTIDE SEQUENCE</scope>
    <source>
        <strain evidence="4">YMF1.00031</strain>
    </source>
</reference>
<evidence type="ECO:0000259" key="3">
    <source>
        <dbReference type="PROSITE" id="PS51762"/>
    </source>
</evidence>
<dbReference type="InterPro" id="IPR013320">
    <property type="entry name" value="ConA-like_dom_sf"/>
</dbReference>
<comment type="caution">
    <text evidence="4">The sequence shown here is derived from an EMBL/GenBank/DDBJ whole genome shotgun (WGS) entry which is preliminary data.</text>
</comment>
<proteinExistence type="predicted"/>
<keyword evidence="5" id="KW-1185">Reference proteome</keyword>
<dbReference type="GO" id="GO:0004553">
    <property type="term" value="F:hydrolase activity, hydrolyzing O-glycosyl compounds"/>
    <property type="evidence" value="ECO:0007669"/>
    <property type="project" value="InterPro"/>
</dbReference>
<dbReference type="Pfam" id="PF00722">
    <property type="entry name" value="Glyco_hydro_16"/>
    <property type="match status" value="1"/>
</dbReference>
<feature type="region of interest" description="Disordered" evidence="1">
    <location>
        <begin position="438"/>
        <end position="467"/>
    </location>
</feature>
<sequence length="539" mass="53313">MLTRSLFLAAAAGFIPAALGQTKSDCNPMANPPCYRDEPALGTTYTYNYASSKAASPEFDVLNRGERISYQDDGCHMRVQGSYDSPTFRSKFFIFWGKVEVVMKIAPGAGVVSSFYMQSDTLDEIDLEWLGGQPNNLQTNFFSKGRQDVYTNGGNHNVNDAVGAFHTYTIDWTTDRIIWSIDGAAVRTLTRASAGDFYPQTPMQIKFGPWPAGDPGSGSPKGTVDWAGGPINFSQGPFDMVIQSISITDYSTGAVSYRHTNPSGNSDAIRINGGSGASTPAGQSSTTTATTTSTSATTSTSLTISTSVTTSTSGAGSATGTGSVVLSTSSEFTSSPGAPSTESSPSYQVPTSSSVSIGSSSQVTSSGTSSAESTSSQVTSSSSAAAASSTQESGAGAGAGATPPSSSGPRLTSTSIAAASTGTAAGTGGAGTGGAGTGGAGAGGAGAGTSTGTGASSASSSAAAGGTTSAVGGGAGGAAGTTITPSPTPSTFVVVSGNATSTVQTTFQPPVVTGEPTSGAAMRIASPLLLAVAALFALL</sequence>
<feature type="domain" description="GH16" evidence="3">
    <location>
        <begin position="24"/>
        <end position="235"/>
    </location>
</feature>